<evidence type="ECO:0000313" key="2">
    <source>
        <dbReference type="EMBL" id="QDU70375.1"/>
    </source>
</evidence>
<evidence type="ECO:0000256" key="1">
    <source>
        <dbReference type="SAM" id="Phobius"/>
    </source>
</evidence>
<name>A0A518BTS9_9BACT</name>
<gene>
    <name evidence="2" type="ORF">Pan265_02010</name>
</gene>
<reference evidence="2 3" key="1">
    <citation type="submission" date="2019-02" db="EMBL/GenBank/DDBJ databases">
        <title>Deep-cultivation of Planctomycetes and their phenomic and genomic characterization uncovers novel biology.</title>
        <authorList>
            <person name="Wiegand S."/>
            <person name="Jogler M."/>
            <person name="Boedeker C."/>
            <person name="Pinto D."/>
            <person name="Vollmers J."/>
            <person name="Rivas-Marin E."/>
            <person name="Kohn T."/>
            <person name="Peeters S.H."/>
            <person name="Heuer A."/>
            <person name="Rast P."/>
            <person name="Oberbeckmann S."/>
            <person name="Bunk B."/>
            <person name="Jeske O."/>
            <person name="Meyerdierks A."/>
            <person name="Storesund J.E."/>
            <person name="Kallscheuer N."/>
            <person name="Luecker S."/>
            <person name="Lage O.M."/>
            <person name="Pohl T."/>
            <person name="Merkel B.J."/>
            <person name="Hornburger P."/>
            <person name="Mueller R.-W."/>
            <person name="Bruemmer F."/>
            <person name="Labrenz M."/>
            <person name="Spormann A.M."/>
            <person name="Op den Camp H."/>
            <person name="Overmann J."/>
            <person name="Amann R."/>
            <person name="Jetten M.S.M."/>
            <person name="Mascher T."/>
            <person name="Medema M.H."/>
            <person name="Devos D.P."/>
            <person name="Kaster A.-K."/>
            <person name="Ovreas L."/>
            <person name="Rohde M."/>
            <person name="Galperin M.Y."/>
            <person name="Jogler C."/>
        </authorList>
    </citation>
    <scope>NUCLEOTIDE SEQUENCE [LARGE SCALE GENOMIC DNA]</scope>
    <source>
        <strain evidence="2 3">Pan265</strain>
    </source>
</reference>
<dbReference type="AlphaFoldDB" id="A0A518BTS9"/>
<sequence length="120" mass="13766">MTAPETADSGFLWQTARQIFLLWEVLRVPYNLVLAGLVGYFAWHYETVMHSFQMFPGHYVMCVIEANVLFMAGPVVHTYLCWLLKRRVLWIAVVPFVLGTLLAMVLAVAEIRPLFADSEF</sequence>
<keyword evidence="3" id="KW-1185">Reference proteome</keyword>
<dbReference type="KEGG" id="mcad:Pan265_02010"/>
<dbReference type="Proteomes" id="UP000320386">
    <property type="component" value="Chromosome"/>
</dbReference>
<feature type="transmembrane region" description="Helical" evidence="1">
    <location>
        <begin position="55"/>
        <end position="76"/>
    </location>
</feature>
<proteinExistence type="predicted"/>
<keyword evidence="1" id="KW-0812">Transmembrane</keyword>
<keyword evidence="1" id="KW-1133">Transmembrane helix</keyword>
<dbReference type="RefSeq" id="WP_145444426.1">
    <property type="nucleotide sequence ID" value="NZ_CP036280.1"/>
</dbReference>
<organism evidence="2 3">
    <name type="scientific">Mucisphaera calidilacus</name>
    <dbReference type="NCBI Taxonomy" id="2527982"/>
    <lineage>
        <taxon>Bacteria</taxon>
        <taxon>Pseudomonadati</taxon>
        <taxon>Planctomycetota</taxon>
        <taxon>Phycisphaerae</taxon>
        <taxon>Phycisphaerales</taxon>
        <taxon>Phycisphaeraceae</taxon>
        <taxon>Mucisphaera</taxon>
    </lineage>
</organism>
<keyword evidence="1" id="KW-0472">Membrane</keyword>
<feature type="transmembrane region" description="Helical" evidence="1">
    <location>
        <begin position="88"/>
        <end position="109"/>
    </location>
</feature>
<dbReference type="EMBL" id="CP036280">
    <property type="protein sequence ID" value="QDU70375.1"/>
    <property type="molecule type" value="Genomic_DNA"/>
</dbReference>
<protein>
    <submittedName>
        <fullName evidence="2">Uncharacterized protein</fullName>
    </submittedName>
</protein>
<feature type="transmembrane region" description="Helical" evidence="1">
    <location>
        <begin position="21"/>
        <end position="43"/>
    </location>
</feature>
<evidence type="ECO:0000313" key="3">
    <source>
        <dbReference type="Proteomes" id="UP000320386"/>
    </source>
</evidence>
<dbReference type="OrthoDB" id="279298at2"/>
<accession>A0A518BTS9</accession>